<keyword evidence="2" id="KW-1185">Reference proteome</keyword>
<gene>
    <name evidence="1" type="ORF">ACFFLI_05095</name>
</gene>
<reference evidence="1 2" key="1">
    <citation type="submission" date="2024-09" db="EMBL/GenBank/DDBJ databases">
        <authorList>
            <person name="Sun Q."/>
            <person name="Mori K."/>
        </authorList>
    </citation>
    <scope>NUCLEOTIDE SEQUENCE [LARGE SCALE GENOMIC DNA]</scope>
    <source>
        <strain evidence="1 2">TBRC 4576</strain>
    </source>
</reference>
<sequence length="53" mass="6111">MNDAILLAVHRTFLMFNCRRLGDWIARLSEQFEQTSQSNIIINKDLATFAIAI</sequence>
<dbReference type="EMBL" id="JBHLZY010000010">
    <property type="protein sequence ID" value="MFB9769255.1"/>
    <property type="molecule type" value="Genomic_DNA"/>
</dbReference>
<evidence type="ECO:0000313" key="2">
    <source>
        <dbReference type="Proteomes" id="UP001589691"/>
    </source>
</evidence>
<proteinExistence type="predicted"/>
<organism evidence="1 2">
    <name type="scientific">Lactiplantibacillus modestisalitolerans</name>
    <dbReference type="NCBI Taxonomy" id="1457219"/>
    <lineage>
        <taxon>Bacteria</taxon>
        <taxon>Bacillati</taxon>
        <taxon>Bacillota</taxon>
        <taxon>Bacilli</taxon>
        <taxon>Lactobacillales</taxon>
        <taxon>Lactobacillaceae</taxon>
        <taxon>Lactiplantibacillus</taxon>
    </lineage>
</organism>
<protein>
    <submittedName>
        <fullName evidence="1">Uncharacterized protein</fullName>
    </submittedName>
</protein>
<evidence type="ECO:0000313" key="1">
    <source>
        <dbReference type="EMBL" id="MFB9769255.1"/>
    </source>
</evidence>
<dbReference type="RefSeq" id="WP_379810405.1">
    <property type="nucleotide sequence ID" value="NZ_JBHLZY010000010.1"/>
</dbReference>
<dbReference type="Proteomes" id="UP001589691">
    <property type="component" value="Unassembled WGS sequence"/>
</dbReference>
<comment type="caution">
    <text evidence="1">The sequence shown here is derived from an EMBL/GenBank/DDBJ whole genome shotgun (WGS) entry which is preliminary data.</text>
</comment>
<name>A0ABV5WTV0_9LACO</name>
<accession>A0ABV5WTV0</accession>